<organism evidence="3 4">
    <name type="scientific">Stachybotrys chlorohalonatus (strain IBT 40285)</name>
    <dbReference type="NCBI Taxonomy" id="1283841"/>
    <lineage>
        <taxon>Eukaryota</taxon>
        <taxon>Fungi</taxon>
        <taxon>Dikarya</taxon>
        <taxon>Ascomycota</taxon>
        <taxon>Pezizomycotina</taxon>
        <taxon>Sordariomycetes</taxon>
        <taxon>Hypocreomycetidae</taxon>
        <taxon>Hypocreales</taxon>
        <taxon>Stachybotryaceae</taxon>
        <taxon>Stachybotrys</taxon>
    </lineage>
</organism>
<reference evidence="3 4" key="1">
    <citation type="journal article" date="2014" name="BMC Genomics">
        <title>Comparative genome sequencing reveals chemotype-specific gene clusters in the toxigenic black mold Stachybotrys.</title>
        <authorList>
            <person name="Semeiks J."/>
            <person name="Borek D."/>
            <person name="Otwinowski Z."/>
            <person name="Grishin N.V."/>
        </authorList>
    </citation>
    <scope>NUCLEOTIDE SEQUENCE [LARGE SCALE GENOMIC DNA]</scope>
    <source>
        <strain evidence="3 4">IBT 40285</strain>
    </source>
</reference>
<dbReference type="SUPFAM" id="SSF51735">
    <property type="entry name" value="NAD(P)-binding Rossmann-fold domains"/>
    <property type="match status" value="1"/>
</dbReference>
<dbReference type="Gene3D" id="3.40.50.720">
    <property type="entry name" value="NAD(P)-binding Rossmann-like Domain"/>
    <property type="match status" value="1"/>
</dbReference>
<evidence type="ECO:0000313" key="3">
    <source>
        <dbReference type="EMBL" id="KFA66943.1"/>
    </source>
</evidence>
<evidence type="ECO:0000256" key="1">
    <source>
        <dbReference type="ARBA" id="ARBA00006484"/>
    </source>
</evidence>
<dbReference type="OrthoDB" id="191139at2759"/>
<dbReference type="OMA" id="RFHDWNF"/>
<evidence type="ECO:0000313" key="4">
    <source>
        <dbReference type="Proteomes" id="UP000028524"/>
    </source>
</evidence>
<evidence type="ECO:0000256" key="2">
    <source>
        <dbReference type="ARBA" id="ARBA00023002"/>
    </source>
</evidence>
<dbReference type="Proteomes" id="UP000028524">
    <property type="component" value="Unassembled WGS sequence"/>
</dbReference>
<proteinExistence type="inferred from homology"/>
<dbReference type="GO" id="GO:0016491">
    <property type="term" value="F:oxidoreductase activity"/>
    <property type="evidence" value="ECO:0007669"/>
    <property type="project" value="UniProtKB-KW"/>
</dbReference>
<dbReference type="InterPro" id="IPR002347">
    <property type="entry name" value="SDR_fam"/>
</dbReference>
<dbReference type="InterPro" id="IPR036291">
    <property type="entry name" value="NAD(P)-bd_dom_sf"/>
</dbReference>
<dbReference type="InParanoid" id="A0A084QSK8"/>
<dbReference type="Pfam" id="PF00106">
    <property type="entry name" value="adh_short"/>
    <property type="match status" value="1"/>
</dbReference>
<protein>
    <submittedName>
        <fullName evidence="3">Uncharacterized protein</fullName>
    </submittedName>
</protein>
<gene>
    <name evidence="3" type="ORF">S40285_05749</name>
</gene>
<sequence>MAPNYSAESTAADVVKDLGDQICGKVVVTTGVSPGGLGATFVKSIAAAGPELLVLAGRRLAKVQETADEIATTHPNVKVRLLELDLGSLSVVRQAAATIQGWADVPRIDVLVNNAGVMGIDYARSPDSVEMTLATNHVGPFLFTNLIMDKLLSAERPRVVVLSSEGHRWSPMRWGDYNFQDGATYNKWQAYGQAKTANMLMALGLADKLGSGSNKLQAFSVHPGFSPTNLDAHISGGFAGEIPAIHALDVLLGNVEGPVPFRSAEYCAANHVFAAFSPDLQGTQAGLLFRPPQFSDIACVEAHNGAYLTDCHVADPVADTVKPWGTSIAEARRLWDLSEELVGQKFVY</sequence>
<keyword evidence="4" id="KW-1185">Reference proteome</keyword>
<name>A0A084QSK8_STAC4</name>
<dbReference type="STRING" id="1283841.A0A084QSK8"/>
<dbReference type="PRINTS" id="PR00081">
    <property type="entry name" value="GDHRDH"/>
</dbReference>
<keyword evidence="2" id="KW-0560">Oxidoreductase</keyword>
<accession>A0A084QSK8</accession>
<dbReference type="PANTHER" id="PTHR24320:SF283">
    <property type="entry name" value="RETINOL DEHYDROGENASE 11"/>
    <property type="match status" value="1"/>
</dbReference>
<dbReference type="AlphaFoldDB" id="A0A084QSK8"/>
<dbReference type="PANTHER" id="PTHR24320">
    <property type="entry name" value="RETINOL DEHYDROGENASE"/>
    <property type="match status" value="1"/>
</dbReference>
<dbReference type="HOGENOM" id="CLU_010194_44_0_1"/>
<dbReference type="EMBL" id="KL660305">
    <property type="protein sequence ID" value="KFA66943.1"/>
    <property type="molecule type" value="Genomic_DNA"/>
</dbReference>
<comment type="similarity">
    <text evidence="1">Belongs to the short-chain dehydrogenases/reductases (SDR) family.</text>
</comment>